<evidence type="ECO:0000256" key="1">
    <source>
        <dbReference type="SAM" id="SignalP"/>
    </source>
</evidence>
<dbReference type="AlphaFoldDB" id="A0A9P6FBC8"/>
<gene>
    <name evidence="2" type="ORF">EC957_009399</name>
</gene>
<protein>
    <submittedName>
        <fullName evidence="2">Uncharacterized protein</fullName>
    </submittedName>
</protein>
<keyword evidence="1" id="KW-0732">Signal</keyword>
<feature type="signal peptide" evidence="1">
    <location>
        <begin position="1"/>
        <end position="20"/>
    </location>
</feature>
<sequence>MPAFRRLLYWLSCTILLIHARPVHLLPSTSTSTTAGTTSTSPRILSTIFTSSMNEQKRSSVFADLLRNPATNSFPGLMLYPDPPPIPNVVLPVISPPDPHPQPPIPTGTPYRGVPEYPSGGFMDVALLGVTCQANRMPNFPASIPIAVGVIRLFRKATYRDEAAVVRGCGCVPLESPIQIESFVASTNHAVAFYTAANCEGAPYFQRFNMHYDIEPNMVAYSIKIIQGVVDPLPSPQNGGLLR</sequence>
<name>A0A9P6FBC8_9FUNG</name>
<reference evidence="2" key="1">
    <citation type="journal article" date="2020" name="Fungal Divers.">
        <title>Resolving the Mortierellaceae phylogeny through synthesis of multi-gene phylogenetics and phylogenomics.</title>
        <authorList>
            <person name="Vandepol N."/>
            <person name="Liber J."/>
            <person name="Desiro A."/>
            <person name="Na H."/>
            <person name="Kennedy M."/>
            <person name="Barry K."/>
            <person name="Grigoriev I.V."/>
            <person name="Miller A.N."/>
            <person name="O'Donnell K."/>
            <person name="Stajich J.E."/>
            <person name="Bonito G."/>
        </authorList>
    </citation>
    <scope>NUCLEOTIDE SEQUENCE</scope>
    <source>
        <strain evidence="2">NRRL 2591</strain>
    </source>
</reference>
<proteinExistence type="predicted"/>
<dbReference type="EMBL" id="JAAAXW010000051">
    <property type="protein sequence ID" value="KAF9546794.1"/>
    <property type="molecule type" value="Genomic_DNA"/>
</dbReference>
<evidence type="ECO:0000313" key="3">
    <source>
        <dbReference type="Proteomes" id="UP000723463"/>
    </source>
</evidence>
<feature type="chain" id="PRO_5040511891" evidence="1">
    <location>
        <begin position="21"/>
        <end position="243"/>
    </location>
</feature>
<accession>A0A9P6FBC8</accession>
<organism evidence="2 3">
    <name type="scientific">Mortierella hygrophila</name>
    <dbReference type="NCBI Taxonomy" id="979708"/>
    <lineage>
        <taxon>Eukaryota</taxon>
        <taxon>Fungi</taxon>
        <taxon>Fungi incertae sedis</taxon>
        <taxon>Mucoromycota</taxon>
        <taxon>Mortierellomycotina</taxon>
        <taxon>Mortierellomycetes</taxon>
        <taxon>Mortierellales</taxon>
        <taxon>Mortierellaceae</taxon>
        <taxon>Mortierella</taxon>
    </lineage>
</organism>
<keyword evidence="3" id="KW-1185">Reference proteome</keyword>
<dbReference type="Proteomes" id="UP000723463">
    <property type="component" value="Unassembled WGS sequence"/>
</dbReference>
<evidence type="ECO:0000313" key="2">
    <source>
        <dbReference type="EMBL" id="KAF9546794.1"/>
    </source>
</evidence>
<comment type="caution">
    <text evidence="2">The sequence shown here is derived from an EMBL/GenBank/DDBJ whole genome shotgun (WGS) entry which is preliminary data.</text>
</comment>